<reference evidence="2" key="1">
    <citation type="submission" date="2024-04" db="EMBL/GenBank/DDBJ databases">
        <authorList>
            <person name="Shaw F."/>
            <person name="Minotto A."/>
        </authorList>
    </citation>
    <scope>NUCLEOTIDE SEQUENCE [LARGE SCALE GENOMIC DNA]</scope>
</reference>
<dbReference type="Proteomes" id="UP001497453">
    <property type="component" value="Chromosome 1"/>
</dbReference>
<name>A0ABP1CKZ4_9APHY</name>
<gene>
    <name evidence="1" type="ORF">GFSPODELE1_LOCUS1155</name>
</gene>
<evidence type="ECO:0000313" key="2">
    <source>
        <dbReference type="Proteomes" id="UP001497453"/>
    </source>
</evidence>
<sequence>MKFTDLPSDVVDRILISISDFQTLSASLRTSKRDIYDIFQARPKSIVQIIAYNITGPTLAQALRVASMQRLPEFLFTSSQDIHNRVADEAHAIEKLLTRDNIEALIQNANVVSKLEDVFSQRYKDRKSAKSTLSCAESERFHRATYRIWFLILLQERVPAHEARDEILKVAEDLNHAELLEMDRVRVFFQELYSWSHVAEFEQLSTLRFDARPDQVLQAFEEFNTLPFEEYRQDDAPAHINDALNDVWCKRESDDKRVEQRDKAILDSVIGANDICHRCLVVKGIQLWGASNWDLLRGYISNEIFILFPGYLRNSLVEIQPFKERIRERDDDLEPTLSFSRLLEELFDVDAEADEDWDKTQWYCIDCLRTFLKHRLWRLLLQWKLQEPNYQPKRDCWYGYDCRTQTHRLMHAQRLNHLCVPTRGDPAPFDND</sequence>
<evidence type="ECO:0000313" key="1">
    <source>
        <dbReference type="EMBL" id="CAL1696366.1"/>
    </source>
</evidence>
<keyword evidence="2" id="KW-1185">Reference proteome</keyword>
<proteinExistence type="predicted"/>
<dbReference type="EMBL" id="OZ037944">
    <property type="protein sequence ID" value="CAL1696366.1"/>
    <property type="molecule type" value="Genomic_DNA"/>
</dbReference>
<accession>A0ABP1CKZ4</accession>
<protein>
    <recommendedName>
        <fullName evidence="3">F-box domain-containing protein</fullName>
    </recommendedName>
</protein>
<evidence type="ECO:0008006" key="3">
    <source>
        <dbReference type="Google" id="ProtNLM"/>
    </source>
</evidence>
<organism evidence="1 2">
    <name type="scientific">Somion occarium</name>
    <dbReference type="NCBI Taxonomy" id="3059160"/>
    <lineage>
        <taxon>Eukaryota</taxon>
        <taxon>Fungi</taxon>
        <taxon>Dikarya</taxon>
        <taxon>Basidiomycota</taxon>
        <taxon>Agaricomycotina</taxon>
        <taxon>Agaricomycetes</taxon>
        <taxon>Polyporales</taxon>
        <taxon>Cerrenaceae</taxon>
        <taxon>Somion</taxon>
    </lineage>
</organism>